<reference evidence="1" key="1">
    <citation type="journal article" date="2014" name="Front. Microbiol.">
        <title>High frequency of phylogenetically diverse reductive dehalogenase-homologous genes in deep subseafloor sedimentary metagenomes.</title>
        <authorList>
            <person name="Kawai M."/>
            <person name="Futagami T."/>
            <person name="Toyoda A."/>
            <person name="Takaki Y."/>
            <person name="Nishi S."/>
            <person name="Hori S."/>
            <person name="Arai W."/>
            <person name="Tsubouchi T."/>
            <person name="Morono Y."/>
            <person name="Uchiyama I."/>
            <person name="Ito T."/>
            <person name="Fujiyama A."/>
            <person name="Inagaki F."/>
            <person name="Takami H."/>
        </authorList>
    </citation>
    <scope>NUCLEOTIDE SEQUENCE</scope>
    <source>
        <strain evidence="1">Expedition CK06-06</strain>
    </source>
</reference>
<evidence type="ECO:0000313" key="1">
    <source>
        <dbReference type="EMBL" id="GAF74838.1"/>
    </source>
</evidence>
<name>X0S187_9ZZZZ</name>
<dbReference type="Gene3D" id="2.160.20.80">
    <property type="entry name" value="E3 ubiquitin-protein ligase SopA"/>
    <property type="match status" value="1"/>
</dbReference>
<evidence type="ECO:0008006" key="2">
    <source>
        <dbReference type="Google" id="ProtNLM"/>
    </source>
</evidence>
<comment type="caution">
    <text evidence="1">The sequence shown here is derived from an EMBL/GenBank/DDBJ whole genome shotgun (WGS) entry which is preliminary data.</text>
</comment>
<gene>
    <name evidence="1" type="ORF">S01H1_15625</name>
</gene>
<dbReference type="SUPFAM" id="SSF141571">
    <property type="entry name" value="Pentapeptide repeat-like"/>
    <property type="match status" value="1"/>
</dbReference>
<dbReference type="EMBL" id="BARS01008163">
    <property type="protein sequence ID" value="GAF74838.1"/>
    <property type="molecule type" value="Genomic_DNA"/>
</dbReference>
<protein>
    <recommendedName>
        <fullName evidence="2">Pentapeptide repeat-containing protein</fullName>
    </recommendedName>
</protein>
<sequence length="84" mass="8933">MKTANFSGANLSGANLRGADLKGVRYLAYTSTASEADFTGARLRRTELKALNELDQALLLGTSGLIRDESGRITGVESLPHPEP</sequence>
<organism evidence="1">
    <name type="scientific">marine sediment metagenome</name>
    <dbReference type="NCBI Taxonomy" id="412755"/>
    <lineage>
        <taxon>unclassified sequences</taxon>
        <taxon>metagenomes</taxon>
        <taxon>ecological metagenomes</taxon>
    </lineage>
</organism>
<accession>X0S187</accession>
<dbReference type="InterPro" id="IPR001646">
    <property type="entry name" value="5peptide_repeat"/>
</dbReference>
<proteinExistence type="predicted"/>
<dbReference type="Pfam" id="PF00805">
    <property type="entry name" value="Pentapeptide"/>
    <property type="match status" value="1"/>
</dbReference>
<dbReference type="AlphaFoldDB" id="X0S187"/>